<sequence>MDELKLHYVLGHDVRQDLGLALSLLAPAWWLAARNFAHAREAIRWLAGFNLFSSAALVGVGFLPTVEVRGWHVVVHLLQLAAWIALWRTGACLTRARDAGWLQALMAGLAAAVLLSASSRGVTVDILLALACAAQALVLACGSVQVIRQLLRLGQRRHAVLIGLGAGMMAMLLTVRAYGAWTIGGDVDRVYLVSLWLGYAALPTALAVNMTLACHMFGDLVRAIDRLSRPVAAPETPVLGLVEHVLVSEMAALRAGGRALVVAALVADDAAVGGVLGGAPGGGPPAAGQRARQDAELERLLRRELGAADLLGRTDDGLFLMALPQTDAPRARALLDELRRAALSAVQPARGAVSIGVGQVVVLPDDDLATAVRVVRARCRADRMAGLMA</sequence>
<proteinExistence type="predicted"/>
<feature type="transmembrane region" description="Helical" evidence="1">
    <location>
        <begin position="99"/>
        <end position="120"/>
    </location>
</feature>
<protein>
    <recommendedName>
        <fullName evidence="4">GGDEF domain-containing protein</fullName>
    </recommendedName>
</protein>
<keyword evidence="3" id="KW-1185">Reference proteome</keyword>
<keyword evidence="1" id="KW-0812">Transmembrane</keyword>
<keyword evidence="1" id="KW-0472">Membrane</keyword>
<keyword evidence="1" id="KW-1133">Transmembrane helix</keyword>
<dbReference type="RefSeq" id="WP_341374211.1">
    <property type="nucleotide sequence ID" value="NZ_JBBUTF010000008.1"/>
</dbReference>
<gene>
    <name evidence="2" type="ORF">AACH11_10705</name>
</gene>
<reference evidence="2 3" key="1">
    <citation type="submission" date="2024-04" db="EMBL/GenBank/DDBJ databases">
        <title>Novel species of the genus Ideonella isolated from streams.</title>
        <authorList>
            <person name="Lu H."/>
        </authorList>
    </citation>
    <scope>NUCLEOTIDE SEQUENCE [LARGE SCALE GENOMIC DNA]</scope>
    <source>
        <strain evidence="2 3">BYS139W</strain>
    </source>
</reference>
<evidence type="ECO:0000256" key="1">
    <source>
        <dbReference type="SAM" id="Phobius"/>
    </source>
</evidence>
<dbReference type="EMBL" id="JBBUTF010000008">
    <property type="protein sequence ID" value="MEK8026427.1"/>
    <property type="molecule type" value="Genomic_DNA"/>
</dbReference>
<evidence type="ECO:0008006" key="4">
    <source>
        <dbReference type="Google" id="ProtNLM"/>
    </source>
</evidence>
<comment type="caution">
    <text evidence="2">The sequence shown here is derived from an EMBL/GenBank/DDBJ whole genome shotgun (WGS) entry which is preliminary data.</text>
</comment>
<evidence type="ECO:0000313" key="2">
    <source>
        <dbReference type="EMBL" id="MEK8026427.1"/>
    </source>
</evidence>
<feature type="transmembrane region" description="Helical" evidence="1">
    <location>
        <begin position="126"/>
        <end position="147"/>
    </location>
</feature>
<feature type="transmembrane region" description="Helical" evidence="1">
    <location>
        <begin position="70"/>
        <end position="87"/>
    </location>
</feature>
<accession>A0ABU9B973</accession>
<feature type="transmembrane region" description="Helical" evidence="1">
    <location>
        <begin position="159"/>
        <end position="178"/>
    </location>
</feature>
<feature type="transmembrane region" description="Helical" evidence="1">
    <location>
        <begin position="190"/>
        <end position="212"/>
    </location>
</feature>
<dbReference type="Proteomes" id="UP001368500">
    <property type="component" value="Unassembled WGS sequence"/>
</dbReference>
<name>A0ABU9B973_9BURK</name>
<organism evidence="2 3">
    <name type="scientific">Pseudaquabacterium rugosum</name>
    <dbReference type="NCBI Taxonomy" id="2984194"/>
    <lineage>
        <taxon>Bacteria</taxon>
        <taxon>Pseudomonadati</taxon>
        <taxon>Pseudomonadota</taxon>
        <taxon>Betaproteobacteria</taxon>
        <taxon>Burkholderiales</taxon>
        <taxon>Sphaerotilaceae</taxon>
        <taxon>Pseudaquabacterium</taxon>
    </lineage>
</organism>
<evidence type="ECO:0000313" key="3">
    <source>
        <dbReference type="Proteomes" id="UP001368500"/>
    </source>
</evidence>
<feature type="transmembrane region" description="Helical" evidence="1">
    <location>
        <begin position="45"/>
        <end position="64"/>
    </location>
</feature>